<keyword evidence="6" id="KW-1185">Reference proteome</keyword>
<dbReference type="InterPro" id="IPR052140">
    <property type="entry name" value="Dev_Signal_Hedgehog-like"/>
</dbReference>
<dbReference type="InterPro" id="IPR036844">
    <property type="entry name" value="Hint_dom_sf"/>
</dbReference>
<dbReference type="Gene3D" id="2.170.16.10">
    <property type="entry name" value="Hedgehog/Intein (Hint) domain"/>
    <property type="match status" value="1"/>
</dbReference>
<evidence type="ECO:0000313" key="7">
    <source>
        <dbReference type="WBParaSite" id="PgR108X_g026_t01"/>
    </source>
</evidence>
<feature type="chain" id="PRO_5036926396" evidence="3">
    <location>
        <begin position="17"/>
        <end position="485"/>
    </location>
</feature>
<feature type="domain" description="Hint" evidence="4">
    <location>
        <begin position="389"/>
        <end position="433"/>
    </location>
</feature>
<accession>A0A915C9H5</accession>
<dbReference type="GO" id="GO:0016540">
    <property type="term" value="P:protein autoprocessing"/>
    <property type="evidence" value="ECO:0007669"/>
    <property type="project" value="InterPro"/>
</dbReference>
<dbReference type="SUPFAM" id="SSF51294">
    <property type="entry name" value="Hedgehog/intein (Hint) domain"/>
    <property type="match status" value="1"/>
</dbReference>
<dbReference type="AlphaFoldDB" id="A0A915C9H5"/>
<reference evidence="7" key="1">
    <citation type="submission" date="2022-11" db="UniProtKB">
        <authorList>
            <consortium name="WormBaseParasite"/>
        </authorList>
    </citation>
    <scope>IDENTIFICATION</scope>
</reference>
<dbReference type="PANTHER" id="PTHR46706">
    <property type="entry name" value="PROTEIN QUA-1-RELATED"/>
    <property type="match status" value="1"/>
</dbReference>
<feature type="compositionally biased region" description="Polar residues" evidence="2">
    <location>
        <begin position="195"/>
        <end position="216"/>
    </location>
</feature>
<evidence type="ECO:0000313" key="6">
    <source>
        <dbReference type="Proteomes" id="UP000887569"/>
    </source>
</evidence>
<dbReference type="SMART" id="SM00306">
    <property type="entry name" value="HintN"/>
    <property type="match status" value="1"/>
</dbReference>
<evidence type="ECO:0000259" key="5">
    <source>
        <dbReference type="SMART" id="SM00306"/>
    </source>
</evidence>
<organism evidence="6 7">
    <name type="scientific">Parascaris univalens</name>
    <name type="common">Nematode worm</name>
    <dbReference type="NCBI Taxonomy" id="6257"/>
    <lineage>
        <taxon>Eukaryota</taxon>
        <taxon>Metazoa</taxon>
        <taxon>Ecdysozoa</taxon>
        <taxon>Nematoda</taxon>
        <taxon>Chromadorea</taxon>
        <taxon>Rhabditida</taxon>
        <taxon>Spirurina</taxon>
        <taxon>Ascaridomorpha</taxon>
        <taxon>Ascaridoidea</taxon>
        <taxon>Ascarididae</taxon>
        <taxon>Parascaris</taxon>
    </lineage>
</organism>
<dbReference type="InterPro" id="IPR003587">
    <property type="entry name" value="Hint_dom_N"/>
</dbReference>
<dbReference type="InterPro" id="IPR003586">
    <property type="entry name" value="Hint_dom_C"/>
</dbReference>
<keyword evidence="3" id="KW-0732">Signal</keyword>
<keyword evidence="1" id="KW-0217">Developmental protein</keyword>
<dbReference type="WBParaSite" id="PgR108X_g026_t01">
    <property type="protein sequence ID" value="PgR108X_g026_t01"/>
    <property type="gene ID" value="PgR108X_g026"/>
</dbReference>
<feature type="domain" description="Hint" evidence="5">
    <location>
        <begin position="284"/>
        <end position="386"/>
    </location>
</feature>
<dbReference type="SMART" id="SM00305">
    <property type="entry name" value="HintC"/>
    <property type="match status" value="1"/>
</dbReference>
<evidence type="ECO:0000256" key="2">
    <source>
        <dbReference type="SAM" id="MobiDB-lite"/>
    </source>
</evidence>
<feature type="region of interest" description="Disordered" evidence="2">
    <location>
        <begin position="189"/>
        <end position="216"/>
    </location>
</feature>
<dbReference type="InterPro" id="IPR001767">
    <property type="entry name" value="Hedgehog_Hint"/>
</dbReference>
<feature type="signal peptide" evidence="3">
    <location>
        <begin position="1"/>
        <end position="16"/>
    </location>
</feature>
<protein>
    <submittedName>
        <fullName evidence="7">Uncharacterized protein</fullName>
    </submittedName>
</protein>
<sequence length="485" mass="54262">GIWLVYTAGLIASVVAYITQDGKPHIPTMTSPETAKAGSSIGLNATNSVKELNSLERTRARANHERERRMTADINSKRSHYHTYTSPGRLKPVWKSLAARRTGYYKPSIEDYDDDEMEQQPMRREISRRPKYGTSEYFWPFQSAMKAPYRTLNSNRHIPVDELWIDSKTDDNIKLGYYDALFDGDTGGTKALASHPSQTTAAQDGNADSSQTTNGIEQQSHPVYAQLSTPAPHINKYLQVATPALPLLTKQNAAVQRAAPLFSYPASEYYYGSSGNLNGVFDSLQCFSGDMTVETPDGTREIRSLKTGDKVLSIEGSFISYSPVIMFLHRLENETAEFNLITTEGNLQLKMTDFHLIYVTNCTDDETLRLTHSRNLRKGQCLHVIGNDKNFLTPTKIVNITRVIQRGIYAPLTAAGDIIVNSLLSSCHSNAILQTLQQTFFTQWRRLSSWLRAEDDSNEQNGELPLGVAYLTSILDALLPIETFI</sequence>
<evidence type="ECO:0000256" key="1">
    <source>
        <dbReference type="ARBA" id="ARBA00022473"/>
    </source>
</evidence>
<dbReference type="Pfam" id="PF01079">
    <property type="entry name" value="Hint"/>
    <property type="match status" value="1"/>
</dbReference>
<dbReference type="Proteomes" id="UP000887569">
    <property type="component" value="Unplaced"/>
</dbReference>
<evidence type="ECO:0000259" key="4">
    <source>
        <dbReference type="SMART" id="SM00305"/>
    </source>
</evidence>
<dbReference type="CDD" id="cd00081">
    <property type="entry name" value="Hint"/>
    <property type="match status" value="1"/>
</dbReference>
<evidence type="ECO:0000256" key="3">
    <source>
        <dbReference type="SAM" id="SignalP"/>
    </source>
</evidence>
<proteinExistence type="predicted"/>
<dbReference type="PANTHER" id="PTHR46706:SF12">
    <property type="entry name" value="PROTEIN QUA-1-RELATED"/>
    <property type="match status" value="1"/>
</dbReference>
<name>A0A915C9H5_PARUN</name>